<dbReference type="Gene3D" id="3.30.450.20">
    <property type="entry name" value="PAS domain"/>
    <property type="match status" value="2"/>
</dbReference>
<dbReference type="InterPro" id="IPR033479">
    <property type="entry name" value="dCache_1"/>
</dbReference>
<accession>A0ABT7BF87</accession>
<dbReference type="InterPro" id="IPR036890">
    <property type="entry name" value="HATPase_C_sf"/>
</dbReference>
<keyword evidence="5" id="KW-0597">Phosphoprotein</keyword>
<dbReference type="CDD" id="cd00082">
    <property type="entry name" value="HisKA"/>
    <property type="match status" value="1"/>
</dbReference>
<feature type="transmembrane region" description="Helical" evidence="13">
    <location>
        <begin position="37"/>
        <end position="55"/>
    </location>
</feature>
<dbReference type="SMART" id="SM00387">
    <property type="entry name" value="HATPase_c"/>
    <property type="match status" value="1"/>
</dbReference>
<dbReference type="CDD" id="cd12914">
    <property type="entry name" value="PDC1_DGC_like"/>
    <property type="match status" value="1"/>
</dbReference>
<dbReference type="PRINTS" id="PR00344">
    <property type="entry name" value="BCTRLSENSOR"/>
</dbReference>
<evidence type="ECO:0000256" key="12">
    <source>
        <dbReference type="SAM" id="Coils"/>
    </source>
</evidence>
<keyword evidence="8" id="KW-0418">Kinase</keyword>
<keyword evidence="16" id="KW-0067">ATP-binding</keyword>
<dbReference type="Gene3D" id="1.10.287.130">
    <property type="match status" value="1"/>
</dbReference>
<keyword evidence="6" id="KW-0808">Transferase</keyword>
<comment type="caution">
    <text evidence="16">The sequence shown here is derived from an EMBL/GenBank/DDBJ whole genome shotgun (WGS) entry which is preliminary data.</text>
</comment>
<evidence type="ECO:0000256" key="13">
    <source>
        <dbReference type="SAM" id="Phobius"/>
    </source>
</evidence>
<keyword evidence="10" id="KW-0902">Two-component regulatory system</keyword>
<dbReference type="SMART" id="SM00388">
    <property type="entry name" value="HisKA"/>
    <property type="match status" value="1"/>
</dbReference>
<comment type="catalytic activity">
    <reaction evidence="1">
        <text>ATP + protein L-histidine = ADP + protein N-phospho-L-histidine.</text>
        <dbReference type="EC" id="2.7.13.3"/>
    </reaction>
</comment>
<evidence type="ECO:0000256" key="3">
    <source>
        <dbReference type="ARBA" id="ARBA00012438"/>
    </source>
</evidence>
<evidence type="ECO:0000313" key="16">
    <source>
        <dbReference type="EMBL" id="MDJ1177835.1"/>
    </source>
</evidence>
<dbReference type="Proteomes" id="UP001231370">
    <property type="component" value="Unassembled WGS sequence"/>
</dbReference>
<gene>
    <name evidence="16" type="ORF">PJF56_03050</name>
</gene>
<keyword evidence="9 13" id="KW-1133">Transmembrane helix</keyword>
<comment type="subcellular location">
    <subcellularLocation>
        <location evidence="2">Cell membrane</location>
        <topology evidence="2">Multi-pass membrane protein</topology>
    </subcellularLocation>
</comment>
<evidence type="ECO:0000256" key="8">
    <source>
        <dbReference type="ARBA" id="ARBA00022777"/>
    </source>
</evidence>
<proteinExistence type="predicted"/>
<dbReference type="PROSITE" id="PS50109">
    <property type="entry name" value="HIS_KIN"/>
    <property type="match status" value="1"/>
</dbReference>
<dbReference type="CDD" id="cd12912">
    <property type="entry name" value="PDC2_MCP_like"/>
    <property type="match status" value="1"/>
</dbReference>
<keyword evidence="7 13" id="KW-0812">Transmembrane</keyword>
<dbReference type="Pfam" id="PF02518">
    <property type="entry name" value="HATPase_c"/>
    <property type="match status" value="1"/>
</dbReference>
<dbReference type="SUPFAM" id="SSF55874">
    <property type="entry name" value="ATPase domain of HSP90 chaperone/DNA topoisomerase II/histidine kinase"/>
    <property type="match status" value="1"/>
</dbReference>
<evidence type="ECO:0000256" key="7">
    <source>
        <dbReference type="ARBA" id="ARBA00022692"/>
    </source>
</evidence>
<dbReference type="SMART" id="SM00304">
    <property type="entry name" value="HAMP"/>
    <property type="match status" value="1"/>
</dbReference>
<protein>
    <recommendedName>
        <fullName evidence="3">histidine kinase</fullName>
        <ecNumber evidence="3">2.7.13.3</ecNumber>
    </recommendedName>
</protein>
<dbReference type="InterPro" id="IPR003660">
    <property type="entry name" value="HAMP_dom"/>
</dbReference>
<evidence type="ECO:0000259" key="15">
    <source>
        <dbReference type="PROSITE" id="PS50885"/>
    </source>
</evidence>
<name>A0ABT7BF87_9CYAN</name>
<sequence length="690" mass="77736">MVTLSPFSSARKIISSRGAFSERRIGIGLMGSLRSRMTLFILLGVVPIVLGALQLQAFHAGRIINEETEQILDLQAQRLADRVTQWDRMNGLLVQNLSRQPGVSPLTPQQLRPLLVSTHRTYQEQVWSIGAANPEGDIVALSEQETVKGLNFSDRRWFQEAIKGQPITRETIITRRTGEPAVIFSAPIYAQGGDRLTPQGAIRVGMVLTEISKVIDMTEIGETGFAFLVDEQGQLLAHPNHRLVQNSLKDFSYYPPVQRLLRGEEGFLEFTDRDRIRWLSTSIQLANGWGIVLMQQKSEVLAPQQSYHRSAILLSILSLIVVGSITWYFSRWVTQPLTNLTEAVWKLSKGQWTQRVYLSQEDELGTLAKAFNRMAAQLQLTFKALQASKDDLELKVAERTQQLNRTLEELQQTQAQMIQSEKMSSLGQMVAGVAHEINNPVGFIHGNLAHAQTYAEDLLSLVQLYRESYPQPPEPIQEEIEAIELDFLLEDFPKTLQSMQVGTVRIREIVKSLRNFSRLDEAEVKQVNVHEGIDSTLMILQNRLKCSQSCAAIEVSTNYQELPSITCYPGQLNQVFMNLLSNAIDALEERNHQLDPQSLKENPSQITITTETLRNDWISIRIHDNGSGIPESAQPRLFDPFFTTKPIGKGTGLGLSISYQIITQRHNGRLWFESSPEQGTEFVVEIPVIS</sequence>
<evidence type="ECO:0000256" key="1">
    <source>
        <dbReference type="ARBA" id="ARBA00000085"/>
    </source>
</evidence>
<dbReference type="InterPro" id="IPR003661">
    <property type="entry name" value="HisK_dim/P_dom"/>
</dbReference>
<dbReference type="PANTHER" id="PTHR43065">
    <property type="entry name" value="SENSOR HISTIDINE KINASE"/>
    <property type="match status" value="1"/>
</dbReference>
<dbReference type="RefSeq" id="WP_283761163.1">
    <property type="nucleotide sequence ID" value="NZ_JAQPOK010000021.1"/>
</dbReference>
<keyword evidence="11 13" id="KW-0472">Membrane</keyword>
<dbReference type="SUPFAM" id="SSF47384">
    <property type="entry name" value="Homodimeric domain of signal transducing histidine kinase"/>
    <property type="match status" value="1"/>
</dbReference>
<evidence type="ECO:0000256" key="2">
    <source>
        <dbReference type="ARBA" id="ARBA00004651"/>
    </source>
</evidence>
<feature type="coiled-coil region" evidence="12">
    <location>
        <begin position="375"/>
        <end position="423"/>
    </location>
</feature>
<dbReference type="EMBL" id="JAQPOK010000021">
    <property type="protein sequence ID" value="MDJ1177835.1"/>
    <property type="molecule type" value="Genomic_DNA"/>
</dbReference>
<dbReference type="SUPFAM" id="SSF158472">
    <property type="entry name" value="HAMP domain-like"/>
    <property type="match status" value="1"/>
</dbReference>
<dbReference type="Pfam" id="PF00672">
    <property type="entry name" value="HAMP"/>
    <property type="match status" value="1"/>
</dbReference>
<dbReference type="Pfam" id="PF02743">
    <property type="entry name" value="dCache_1"/>
    <property type="match status" value="1"/>
</dbReference>
<keyword evidence="16" id="KW-0547">Nucleotide-binding</keyword>
<dbReference type="Gene3D" id="3.30.565.10">
    <property type="entry name" value="Histidine kinase-like ATPase, C-terminal domain"/>
    <property type="match status" value="1"/>
</dbReference>
<dbReference type="PROSITE" id="PS50885">
    <property type="entry name" value="HAMP"/>
    <property type="match status" value="1"/>
</dbReference>
<keyword evidence="4" id="KW-1003">Cell membrane</keyword>
<dbReference type="InterPro" id="IPR004358">
    <property type="entry name" value="Sig_transdc_His_kin-like_C"/>
</dbReference>
<keyword evidence="12" id="KW-0175">Coiled coil</keyword>
<dbReference type="SUPFAM" id="SSF103190">
    <property type="entry name" value="Sensory domain-like"/>
    <property type="match status" value="1"/>
</dbReference>
<evidence type="ECO:0000256" key="5">
    <source>
        <dbReference type="ARBA" id="ARBA00022553"/>
    </source>
</evidence>
<evidence type="ECO:0000313" key="17">
    <source>
        <dbReference type="Proteomes" id="UP001231370"/>
    </source>
</evidence>
<evidence type="ECO:0000259" key="14">
    <source>
        <dbReference type="PROSITE" id="PS50109"/>
    </source>
</evidence>
<dbReference type="InterPro" id="IPR005467">
    <property type="entry name" value="His_kinase_dom"/>
</dbReference>
<evidence type="ECO:0000256" key="6">
    <source>
        <dbReference type="ARBA" id="ARBA00022679"/>
    </source>
</evidence>
<evidence type="ECO:0000256" key="9">
    <source>
        <dbReference type="ARBA" id="ARBA00022989"/>
    </source>
</evidence>
<organism evidence="16 17">
    <name type="scientific">Roseofilum halophilum BLCC-M91</name>
    <dbReference type="NCBI Taxonomy" id="3022259"/>
    <lineage>
        <taxon>Bacteria</taxon>
        <taxon>Bacillati</taxon>
        <taxon>Cyanobacteriota</taxon>
        <taxon>Cyanophyceae</taxon>
        <taxon>Desertifilales</taxon>
        <taxon>Desertifilaceae</taxon>
        <taxon>Roseofilum</taxon>
        <taxon>Roseofilum halophilum</taxon>
    </lineage>
</organism>
<dbReference type="InterPro" id="IPR029151">
    <property type="entry name" value="Sensor-like_sf"/>
</dbReference>
<evidence type="ECO:0000256" key="11">
    <source>
        <dbReference type="ARBA" id="ARBA00023136"/>
    </source>
</evidence>
<dbReference type="InterPro" id="IPR003594">
    <property type="entry name" value="HATPase_dom"/>
</dbReference>
<feature type="domain" description="Histidine kinase" evidence="14">
    <location>
        <begin position="432"/>
        <end position="690"/>
    </location>
</feature>
<dbReference type="GO" id="GO:0005524">
    <property type="term" value="F:ATP binding"/>
    <property type="evidence" value="ECO:0007669"/>
    <property type="project" value="UniProtKB-KW"/>
</dbReference>
<dbReference type="InterPro" id="IPR036097">
    <property type="entry name" value="HisK_dim/P_sf"/>
</dbReference>
<dbReference type="EC" id="2.7.13.3" evidence="3"/>
<evidence type="ECO:0000256" key="10">
    <source>
        <dbReference type="ARBA" id="ARBA00023012"/>
    </source>
</evidence>
<dbReference type="CDD" id="cd06225">
    <property type="entry name" value="HAMP"/>
    <property type="match status" value="1"/>
</dbReference>
<evidence type="ECO:0000256" key="4">
    <source>
        <dbReference type="ARBA" id="ARBA00022475"/>
    </source>
</evidence>
<feature type="domain" description="HAMP" evidence="15">
    <location>
        <begin position="331"/>
        <end position="383"/>
    </location>
</feature>
<dbReference type="Gene3D" id="1.10.8.500">
    <property type="entry name" value="HAMP domain in histidine kinase"/>
    <property type="match status" value="1"/>
</dbReference>
<keyword evidence="17" id="KW-1185">Reference proteome</keyword>
<dbReference type="PANTHER" id="PTHR43065:SF50">
    <property type="entry name" value="HISTIDINE KINASE"/>
    <property type="match status" value="1"/>
</dbReference>
<reference evidence="16 17" key="1">
    <citation type="submission" date="2023-01" db="EMBL/GenBank/DDBJ databases">
        <title>Novel diversity within Roseofilum (Cyanobacteria; Desertifilaceae) from marine benthic mats with descriptions of four novel species.</title>
        <authorList>
            <person name="Wang Y."/>
            <person name="Berthold D.E."/>
            <person name="Hu J."/>
            <person name="Lefler F.W."/>
            <person name="Laughinghouse H.D. IV."/>
        </authorList>
    </citation>
    <scope>NUCLEOTIDE SEQUENCE [LARGE SCALE GENOMIC DNA]</scope>
    <source>
        <strain evidence="16 17">BLCC-M91</strain>
    </source>
</reference>